<dbReference type="InterPro" id="IPR050796">
    <property type="entry name" value="SCF_F-box_component"/>
</dbReference>
<dbReference type="Proteomes" id="UP001457282">
    <property type="component" value="Unassembled WGS sequence"/>
</dbReference>
<feature type="domain" description="F-box associated beta-propeller type 3" evidence="1">
    <location>
        <begin position="59"/>
        <end position="247"/>
    </location>
</feature>
<organism evidence="2 3">
    <name type="scientific">Rubus argutus</name>
    <name type="common">Southern blackberry</name>
    <dbReference type="NCBI Taxonomy" id="59490"/>
    <lineage>
        <taxon>Eukaryota</taxon>
        <taxon>Viridiplantae</taxon>
        <taxon>Streptophyta</taxon>
        <taxon>Embryophyta</taxon>
        <taxon>Tracheophyta</taxon>
        <taxon>Spermatophyta</taxon>
        <taxon>Magnoliopsida</taxon>
        <taxon>eudicotyledons</taxon>
        <taxon>Gunneridae</taxon>
        <taxon>Pentapetalae</taxon>
        <taxon>rosids</taxon>
        <taxon>fabids</taxon>
        <taxon>Rosales</taxon>
        <taxon>Rosaceae</taxon>
        <taxon>Rosoideae</taxon>
        <taxon>Rosoideae incertae sedis</taxon>
        <taxon>Rubus</taxon>
    </lineage>
</organism>
<dbReference type="SUPFAM" id="SSF50965">
    <property type="entry name" value="Galactose oxidase, central domain"/>
    <property type="match status" value="1"/>
</dbReference>
<reference evidence="2 3" key="1">
    <citation type="journal article" date="2023" name="G3 (Bethesda)">
        <title>A chromosome-length genome assembly and annotation of blackberry (Rubus argutus, cv. 'Hillquist').</title>
        <authorList>
            <person name="Bruna T."/>
            <person name="Aryal R."/>
            <person name="Dudchenko O."/>
            <person name="Sargent D.J."/>
            <person name="Mead D."/>
            <person name="Buti M."/>
            <person name="Cavallini A."/>
            <person name="Hytonen T."/>
            <person name="Andres J."/>
            <person name="Pham M."/>
            <person name="Weisz D."/>
            <person name="Mascagni F."/>
            <person name="Usai G."/>
            <person name="Natali L."/>
            <person name="Bassil N."/>
            <person name="Fernandez G.E."/>
            <person name="Lomsadze A."/>
            <person name="Armour M."/>
            <person name="Olukolu B."/>
            <person name="Poorten T."/>
            <person name="Britton C."/>
            <person name="Davik J."/>
            <person name="Ashrafi H."/>
            <person name="Aiden E.L."/>
            <person name="Borodovsky M."/>
            <person name="Worthington M."/>
        </authorList>
    </citation>
    <scope>NUCLEOTIDE SEQUENCE [LARGE SCALE GENOMIC DNA]</scope>
    <source>
        <strain evidence="2">PI 553951</strain>
    </source>
</reference>
<sequence>MHLRRSDSSNLSLLTYTSDRVGGYLDDVPIHGISMLGNEATDLVSIDLSFLKDYTCSESVKVVGSSNGLVCLVTGVHCNEAKDMDGVEISEIIIWNPATRQCRVIPKPLLAENINYRPATSTFGFGFSDNHNTNDYKIVGIFHKQVQVFTRSTNCWRQVEGSVFPSHNDYFRGDSICLNGVLYWMAPAISDRSFERLVLSFNLRDEALDVIQLPSTGGVLDRRLLSWKNSLAFTCVVAFGINEIQGWAKTSDDSDESTGTWTKPFSIDSSILSAYGRIIGIWKDQVLIQSVTINGFGLFLYDPKTETRGQCLPKPEAMNYYNAKLVNYVESLVLV</sequence>
<dbReference type="InterPro" id="IPR013187">
    <property type="entry name" value="F-box-assoc_dom_typ3"/>
</dbReference>
<proteinExistence type="predicted"/>
<evidence type="ECO:0000259" key="1">
    <source>
        <dbReference type="Pfam" id="PF08268"/>
    </source>
</evidence>
<dbReference type="InterPro" id="IPR011043">
    <property type="entry name" value="Gal_Oxase/kelch_b-propeller"/>
</dbReference>
<comment type="caution">
    <text evidence="2">The sequence shown here is derived from an EMBL/GenBank/DDBJ whole genome shotgun (WGS) entry which is preliminary data.</text>
</comment>
<protein>
    <recommendedName>
        <fullName evidence="1">F-box associated beta-propeller type 3 domain-containing protein</fullName>
    </recommendedName>
</protein>
<accession>A0AAW1W0A5</accession>
<dbReference type="NCBIfam" id="TIGR01640">
    <property type="entry name" value="F_box_assoc_1"/>
    <property type="match status" value="1"/>
</dbReference>
<dbReference type="PANTHER" id="PTHR31672">
    <property type="entry name" value="BNACNNG10540D PROTEIN"/>
    <property type="match status" value="1"/>
</dbReference>
<gene>
    <name evidence="2" type="ORF">M0R45_036875</name>
</gene>
<name>A0AAW1W0A5_RUBAR</name>
<evidence type="ECO:0000313" key="3">
    <source>
        <dbReference type="Proteomes" id="UP001457282"/>
    </source>
</evidence>
<dbReference type="Pfam" id="PF08268">
    <property type="entry name" value="FBA_3"/>
    <property type="match status" value="1"/>
</dbReference>
<dbReference type="PANTHER" id="PTHR31672:SF13">
    <property type="entry name" value="F-BOX PROTEIN CPR30-LIKE"/>
    <property type="match status" value="1"/>
</dbReference>
<keyword evidence="3" id="KW-1185">Reference proteome</keyword>
<dbReference type="InterPro" id="IPR017451">
    <property type="entry name" value="F-box-assoc_interact_dom"/>
</dbReference>
<dbReference type="AlphaFoldDB" id="A0AAW1W0A5"/>
<dbReference type="EMBL" id="JBEDUW010000007">
    <property type="protein sequence ID" value="KAK9913049.1"/>
    <property type="molecule type" value="Genomic_DNA"/>
</dbReference>
<evidence type="ECO:0000313" key="2">
    <source>
        <dbReference type="EMBL" id="KAK9913049.1"/>
    </source>
</evidence>